<reference evidence="3 4" key="1">
    <citation type="submission" date="2024-09" db="EMBL/GenBank/DDBJ databases">
        <authorList>
            <person name="Sun Q."/>
            <person name="Mori K."/>
        </authorList>
    </citation>
    <scope>NUCLEOTIDE SEQUENCE [LARGE SCALE GENOMIC DNA]</scope>
    <source>
        <strain evidence="3 4">JCM 4557</strain>
    </source>
</reference>
<protein>
    <submittedName>
        <fullName evidence="3">NucA/NucB deoxyribonuclease domain-containing protein</fullName>
    </submittedName>
</protein>
<gene>
    <name evidence="3" type="ORF">ACFH04_02885</name>
</gene>
<dbReference type="EMBL" id="JBHMQV010000001">
    <property type="protein sequence ID" value="MFC0842683.1"/>
    <property type="molecule type" value="Genomic_DNA"/>
</dbReference>
<evidence type="ECO:0000256" key="1">
    <source>
        <dbReference type="SAM" id="SignalP"/>
    </source>
</evidence>
<feature type="chain" id="PRO_5045572885" evidence="1">
    <location>
        <begin position="33"/>
        <end position="399"/>
    </location>
</feature>
<proteinExistence type="predicted"/>
<name>A0ABV6TA59_9ACTN</name>
<evidence type="ECO:0000313" key="4">
    <source>
        <dbReference type="Proteomes" id="UP001589887"/>
    </source>
</evidence>
<keyword evidence="4" id="KW-1185">Reference proteome</keyword>
<dbReference type="InterPro" id="IPR029476">
    <property type="entry name" value="DNase_NucA_NucB"/>
</dbReference>
<organism evidence="3 4">
    <name type="scientific">Streptomyces noboritoensis</name>
    <dbReference type="NCBI Taxonomy" id="67337"/>
    <lineage>
        <taxon>Bacteria</taxon>
        <taxon>Bacillati</taxon>
        <taxon>Actinomycetota</taxon>
        <taxon>Actinomycetes</taxon>
        <taxon>Kitasatosporales</taxon>
        <taxon>Streptomycetaceae</taxon>
        <taxon>Streptomyces</taxon>
    </lineage>
</organism>
<dbReference type="Pfam" id="PF14040">
    <property type="entry name" value="DNase_NucA_NucB"/>
    <property type="match status" value="1"/>
</dbReference>
<evidence type="ECO:0000313" key="3">
    <source>
        <dbReference type="EMBL" id="MFC0842683.1"/>
    </source>
</evidence>
<keyword evidence="1" id="KW-0732">Signal</keyword>
<comment type="caution">
    <text evidence="3">The sequence shown here is derived from an EMBL/GenBank/DDBJ whole genome shotgun (WGS) entry which is preliminary data.</text>
</comment>
<sequence length="399" mass="42714">MIKHKELLGRRLSSGLLSLTLVTAALVTSAGAAPAQPQTGTQGAPASTVGCAQLRAALKTMKPGKAACMDKAAAVPETAAVKRWQRSLDAAPSAVPCRLGQVALDRTSSCNEEFRIYSVVQVPGGQVLGTGTIGVAATTVLDADSRTWRHNVRLGLLDATGVVAIGTTADVSLDCTTGTTGGNPPCSATGGGTRSLPYPTTNVDYPFSVTSPNVTYPSWDQYTHSPTPILKLFNPAATEQAPPGRLGQAGLVRCDSTPYVSTRAGGCVYPAYTPTYRISVHDPLVDQVAWHILWAQQNLKTAWGVEGAGPPLHRTMVRSVINANRRTACPRSRHRPAGKSCDEYPFASSYEGASRNPDFSWHMVPRDQNSREGGSDYRLKFYRDNRILDHDAFWVHIVT</sequence>
<accession>A0ABV6TA59</accession>
<dbReference type="Proteomes" id="UP001589887">
    <property type="component" value="Unassembled WGS sequence"/>
</dbReference>
<dbReference type="RefSeq" id="WP_394316512.1">
    <property type="nucleotide sequence ID" value="NZ_JBHMQV010000001.1"/>
</dbReference>
<feature type="domain" description="Deoxyribonuclease NucA/NucB" evidence="2">
    <location>
        <begin position="325"/>
        <end position="395"/>
    </location>
</feature>
<feature type="signal peptide" evidence="1">
    <location>
        <begin position="1"/>
        <end position="32"/>
    </location>
</feature>
<evidence type="ECO:0000259" key="2">
    <source>
        <dbReference type="Pfam" id="PF14040"/>
    </source>
</evidence>